<dbReference type="Proteomes" id="UP000827092">
    <property type="component" value="Unassembled WGS sequence"/>
</dbReference>
<evidence type="ECO:0000313" key="1">
    <source>
        <dbReference type="EMBL" id="KAG8175832.1"/>
    </source>
</evidence>
<keyword evidence="2" id="KW-1185">Reference proteome</keyword>
<comment type="caution">
    <text evidence="1">The sequence shown here is derived from an EMBL/GenBank/DDBJ whole genome shotgun (WGS) entry which is preliminary data.</text>
</comment>
<organism evidence="1 2">
    <name type="scientific">Oedothorax gibbosus</name>
    <dbReference type="NCBI Taxonomy" id="931172"/>
    <lineage>
        <taxon>Eukaryota</taxon>
        <taxon>Metazoa</taxon>
        <taxon>Ecdysozoa</taxon>
        <taxon>Arthropoda</taxon>
        <taxon>Chelicerata</taxon>
        <taxon>Arachnida</taxon>
        <taxon>Araneae</taxon>
        <taxon>Araneomorphae</taxon>
        <taxon>Entelegynae</taxon>
        <taxon>Araneoidea</taxon>
        <taxon>Linyphiidae</taxon>
        <taxon>Erigoninae</taxon>
        <taxon>Oedothorax</taxon>
    </lineage>
</organism>
<name>A0AAV6TWM5_9ARAC</name>
<accession>A0AAV6TWM5</accession>
<dbReference type="EMBL" id="JAFNEN010000948">
    <property type="protein sequence ID" value="KAG8175832.1"/>
    <property type="molecule type" value="Genomic_DNA"/>
</dbReference>
<sequence>MKQPVSRNEFRKSQSNFHVTNNKCIFCNMPNHRIYKCFKFLNLTVPARKGSPMKIRCAKTVYAATRTPAAQVQSAENATRITIRSYTKSPKFKTRPVPRESIKQKLRRIYHAILQPA</sequence>
<protein>
    <submittedName>
        <fullName evidence="1">Uncharacterized protein</fullName>
    </submittedName>
</protein>
<dbReference type="AlphaFoldDB" id="A0AAV6TWM5"/>
<evidence type="ECO:0000313" key="2">
    <source>
        <dbReference type="Proteomes" id="UP000827092"/>
    </source>
</evidence>
<gene>
    <name evidence="1" type="ORF">JTE90_013382</name>
</gene>
<reference evidence="1 2" key="1">
    <citation type="journal article" date="2022" name="Nat. Ecol. Evol.">
        <title>A masculinizing supergene underlies an exaggerated male reproductive morph in a spider.</title>
        <authorList>
            <person name="Hendrickx F."/>
            <person name="De Corte Z."/>
            <person name="Sonet G."/>
            <person name="Van Belleghem S.M."/>
            <person name="Kostlbacher S."/>
            <person name="Vangestel C."/>
        </authorList>
    </citation>
    <scope>NUCLEOTIDE SEQUENCE [LARGE SCALE GENOMIC DNA]</scope>
    <source>
        <strain evidence="1">W744_W776</strain>
    </source>
</reference>
<proteinExistence type="predicted"/>